<dbReference type="EMBL" id="EQ976425">
    <property type="protein sequence ID" value="EEF26834.1"/>
    <property type="molecule type" value="Genomic_DNA"/>
</dbReference>
<proteinExistence type="predicted"/>
<gene>
    <name evidence="1" type="ORF">RCOM_0429860</name>
</gene>
<dbReference type="AlphaFoldDB" id="B9TBC8"/>
<keyword evidence="2" id="KW-1185">Reference proteome</keyword>
<accession>B9TBC8</accession>
<sequence length="105" mass="11446">VVARLTSTGGQSIPYFVNLAARLGYNVTITQFTPFRVGQQQMGSQVGTQDWAFTWQVNSALNTITNFRVGSSGVGEPLRAWGNAVLECELSAIKPAHTYLNFAYS</sequence>
<dbReference type="Proteomes" id="UP000008311">
    <property type="component" value="Unassembled WGS sequence"/>
</dbReference>
<dbReference type="Pfam" id="PF10076">
    <property type="entry name" value="Phage_Mu_Gp48"/>
    <property type="match status" value="1"/>
</dbReference>
<reference evidence="2" key="1">
    <citation type="journal article" date="2010" name="Nat. Biotechnol.">
        <title>Draft genome sequence of the oilseed species Ricinus communis.</title>
        <authorList>
            <person name="Chan A.P."/>
            <person name="Crabtree J."/>
            <person name="Zhao Q."/>
            <person name="Lorenzi H."/>
            <person name="Orvis J."/>
            <person name="Puiu D."/>
            <person name="Melake-Berhan A."/>
            <person name="Jones K.M."/>
            <person name="Redman J."/>
            <person name="Chen G."/>
            <person name="Cahoon E.B."/>
            <person name="Gedil M."/>
            <person name="Stanke M."/>
            <person name="Haas B.J."/>
            <person name="Wortman J.R."/>
            <person name="Fraser-Liggett C.M."/>
            <person name="Ravel J."/>
            <person name="Rabinowicz P.D."/>
        </authorList>
    </citation>
    <scope>NUCLEOTIDE SEQUENCE [LARGE SCALE GENOMIC DNA]</scope>
    <source>
        <strain evidence="2">cv. Hale</strain>
    </source>
</reference>
<feature type="non-terminal residue" evidence="1">
    <location>
        <position position="1"/>
    </location>
</feature>
<dbReference type="InterPro" id="IPR018755">
    <property type="entry name" value="Phage_Mu_Gp48"/>
</dbReference>
<evidence type="ECO:0000313" key="1">
    <source>
        <dbReference type="EMBL" id="EEF26834.1"/>
    </source>
</evidence>
<name>B9TBC8_RICCO</name>
<dbReference type="STRING" id="3988.B9TBC8"/>
<protein>
    <submittedName>
        <fullName evidence="1">Uncharacterized protein</fullName>
    </submittedName>
</protein>
<dbReference type="InParanoid" id="B9TBC8"/>
<organism evidence="1 2">
    <name type="scientific">Ricinus communis</name>
    <name type="common">Castor bean</name>
    <dbReference type="NCBI Taxonomy" id="3988"/>
    <lineage>
        <taxon>Eukaryota</taxon>
        <taxon>Viridiplantae</taxon>
        <taxon>Streptophyta</taxon>
        <taxon>Embryophyta</taxon>
        <taxon>Tracheophyta</taxon>
        <taxon>Spermatophyta</taxon>
        <taxon>Magnoliopsida</taxon>
        <taxon>eudicotyledons</taxon>
        <taxon>Gunneridae</taxon>
        <taxon>Pentapetalae</taxon>
        <taxon>rosids</taxon>
        <taxon>fabids</taxon>
        <taxon>Malpighiales</taxon>
        <taxon>Euphorbiaceae</taxon>
        <taxon>Acalyphoideae</taxon>
        <taxon>Acalypheae</taxon>
        <taxon>Ricinus</taxon>
    </lineage>
</organism>
<evidence type="ECO:0000313" key="2">
    <source>
        <dbReference type="Proteomes" id="UP000008311"/>
    </source>
</evidence>